<dbReference type="InterPro" id="IPR016064">
    <property type="entry name" value="NAD/diacylglycerol_kinase_sf"/>
</dbReference>
<dbReference type="SUPFAM" id="SSF111331">
    <property type="entry name" value="NAD kinase/diacylglycerol kinase-like"/>
    <property type="match status" value="1"/>
</dbReference>
<dbReference type="Gene3D" id="2.60.200.30">
    <property type="entry name" value="Probable inorganic polyphosphate/atp-NAD kinase, domain 2"/>
    <property type="match status" value="1"/>
</dbReference>
<dbReference type="Pfam" id="PF20143">
    <property type="entry name" value="NAD_kinase_C"/>
    <property type="match status" value="1"/>
</dbReference>
<dbReference type="GO" id="GO:0046872">
    <property type="term" value="F:metal ion binding"/>
    <property type="evidence" value="ECO:0007669"/>
    <property type="project" value="UniProtKB-UniRule"/>
</dbReference>
<keyword evidence="4 6" id="KW-0520">NAD</keyword>
<keyword evidence="6" id="KW-0067">ATP-binding</keyword>
<evidence type="ECO:0000313" key="8">
    <source>
        <dbReference type="EMBL" id="MDK8602706.1"/>
    </source>
</evidence>
<dbReference type="EC" id="2.7.1.23" evidence="6"/>
<dbReference type="GO" id="GO:0005524">
    <property type="term" value="F:ATP binding"/>
    <property type="evidence" value="ECO:0007669"/>
    <property type="project" value="UniProtKB-KW"/>
</dbReference>
<protein>
    <recommendedName>
        <fullName evidence="6">NAD kinase</fullName>
        <ecNumber evidence="6">2.7.1.23</ecNumber>
    </recommendedName>
    <alternativeName>
        <fullName evidence="6">ATP-dependent NAD kinase</fullName>
    </alternativeName>
</protein>
<organism evidence="7 9">
    <name type="scientific">Trueperella bernardiae</name>
    <dbReference type="NCBI Taxonomy" id="59561"/>
    <lineage>
        <taxon>Bacteria</taxon>
        <taxon>Bacillati</taxon>
        <taxon>Actinomycetota</taxon>
        <taxon>Actinomycetes</taxon>
        <taxon>Actinomycetales</taxon>
        <taxon>Actinomycetaceae</taxon>
        <taxon>Trueperella</taxon>
    </lineage>
</organism>
<comment type="function">
    <text evidence="6">Involved in the regulation of the intracellular balance of NAD and NADP, and is a key enzyme in the biosynthesis of NADP. Catalyzes specifically the phosphorylation on 2'-hydroxyl of the adenosine moiety of NAD to yield NADP.</text>
</comment>
<evidence type="ECO:0000256" key="4">
    <source>
        <dbReference type="ARBA" id="ARBA00023027"/>
    </source>
</evidence>
<evidence type="ECO:0000256" key="3">
    <source>
        <dbReference type="ARBA" id="ARBA00022857"/>
    </source>
</evidence>
<comment type="similarity">
    <text evidence="6">Belongs to the NAD kinase family.</text>
</comment>
<dbReference type="GO" id="GO:0006741">
    <property type="term" value="P:NADP+ biosynthetic process"/>
    <property type="evidence" value="ECO:0007669"/>
    <property type="project" value="UniProtKB-UniRule"/>
</dbReference>
<feature type="binding site" evidence="6">
    <location>
        <begin position="171"/>
        <end position="176"/>
    </location>
    <ligand>
        <name>NAD(+)</name>
        <dbReference type="ChEBI" id="CHEBI:57540"/>
    </ligand>
</feature>
<dbReference type="Proteomes" id="UP001225576">
    <property type="component" value="Unassembled WGS sequence"/>
</dbReference>
<comment type="catalytic activity">
    <reaction evidence="5 6">
        <text>NAD(+) + ATP = ADP + NADP(+) + H(+)</text>
        <dbReference type="Rhea" id="RHEA:18629"/>
        <dbReference type="ChEBI" id="CHEBI:15378"/>
        <dbReference type="ChEBI" id="CHEBI:30616"/>
        <dbReference type="ChEBI" id="CHEBI:57540"/>
        <dbReference type="ChEBI" id="CHEBI:58349"/>
        <dbReference type="ChEBI" id="CHEBI:456216"/>
        <dbReference type="EC" id="2.7.1.23"/>
    </reaction>
</comment>
<dbReference type="RefSeq" id="WP_062612668.1">
    <property type="nucleotide sequence ID" value="NZ_CAUPHE010000063.1"/>
</dbReference>
<feature type="binding site" evidence="6">
    <location>
        <begin position="130"/>
        <end position="131"/>
    </location>
    <ligand>
        <name>NAD(+)</name>
        <dbReference type="ChEBI" id="CHEBI:57540"/>
    </ligand>
</feature>
<dbReference type="Proteomes" id="UP000054404">
    <property type="component" value="Unassembled WGS sequence"/>
</dbReference>
<keyword evidence="6" id="KW-0547">Nucleotide-binding</keyword>
<proteinExistence type="inferred from homology"/>
<reference evidence="7 9" key="1">
    <citation type="submission" date="2015-11" db="EMBL/GenBank/DDBJ databases">
        <title>Draft Genome Sequence of the Type Strain Trueperella bernardiae LCDC 89-0504T, Isolated from Blood Culture.</title>
        <authorList>
            <person name="Bernier A.-M."/>
            <person name="Bernard K."/>
        </authorList>
    </citation>
    <scope>NUCLEOTIDE SEQUENCE [LARGE SCALE GENOMIC DNA]</scope>
    <source>
        <strain evidence="7 9">LCDC 89-0504</strain>
    </source>
</reference>
<evidence type="ECO:0000256" key="2">
    <source>
        <dbReference type="ARBA" id="ARBA00022777"/>
    </source>
</evidence>
<dbReference type="Pfam" id="PF01513">
    <property type="entry name" value="NAD_kinase"/>
    <property type="match status" value="1"/>
</dbReference>
<sequence length="280" mass="30612">MSVCVGVVTHERRDEARHEARVARDRLAAAGADSFWVDEDLDRLPDADLLLVIGGDGTILRAAELARPYETPILGINFGHVGFLAEEDPEAFDLVVQAVVARKWTVDSRLTIDVTVTFPDGSTKTDWALNEASVEKGPHMRMIEADIGVDRRGLSSFKADAVLLSTPTGSTAYNFSAGGPIVWPDVEALLLTPIAAHALFARPLVVSKESTLEVYIRSDNAVVWFDGRRNIEAPEGSLITAVKGGHPVRLARLNDSPFSGRLVRKFHLPVEGWRRPKDEA</sequence>
<dbReference type="InterPro" id="IPR017438">
    <property type="entry name" value="ATP-NAD_kinase_N"/>
</dbReference>
<dbReference type="AlphaFoldDB" id="A0A0W1KM04"/>
<keyword evidence="1 6" id="KW-0808">Transferase</keyword>
<dbReference type="GO" id="GO:0051287">
    <property type="term" value="F:NAD binding"/>
    <property type="evidence" value="ECO:0007669"/>
    <property type="project" value="UniProtKB-ARBA"/>
</dbReference>
<dbReference type="HAMAP" id="MF_00361">
    <property type="entry name" value="NAD_kinase"/>
    <property type="match status" value="1"/>
</dbReference>
<feature type="binding site" evidence="6">
    <location>
        <position position="141"/>
    </location>
    <ligand>
        <name>NAD(+)</name>
        <dbReference type="ChEBI" id="CHEBI:57540"/>
    </ligand>
</feature>
<evidence type="ECO:0000313" key="7">
    <source>
        <dbReference type="EMBL" id="KTF05099.1"/>
    </source>
</evidence>
<comment type="subcellular location">
    <subcellularLocation>
        <location evidence="6">Cytoplasm</location>
    </subcellularLocation>
</comment>
<keyword evidence="3 6" id="KW-0521">NADP</keyword>
<feature type="binding site" evidence="6">
    <location>
        <position position="195"/>
    </location>
    <ligand>
        <name>NAD(+)</name>
        <dbReference type="ChEBI" id="CHEBI:57540"/>
    </ligand>
</feature>
<dbReference type="InterPro" id="IPR017437">
    <property type="entry name" value="ATP-NAD_kinase_PpnK-typ_C"/>
</dbReference>
<dbReference type="PANTHER" id="PTHR20275">
    <property type="entry name" value="NAD KINASE"/>
    <property type="match status" value="1"/>
</dbReference>
<comment type="caution">
    <text evidence="6">Lacks conserved residue(s) required for the propagation of feature annotation.</text>
</comment>
<evidence type="ECO:0000256" key="6">
    <source>
        <dbReference type="HAMAP-Rule" id="MF_00361"/>
    </source>
</evidence>
<accession>A0A0W1KM04</accession>
<dbReference type="STRING" id="59561.AQZ59_00409"/>
<keyword evidence="2 6" id="KW-0418">Kinase</keyword>
<evidence type="ECO:0000256" key="5">
    <source>
        <dbReference type="ARBA" id="ARBA00047925"/>
    </source>
</evidence>
<dbReference type="InterPro" id="IPR002504">
    <property type="entry name" value="NADK"/>
</dbReference>
<dbReference type="NCBIfam" id="NF002892">
    <property type="entry name" value="PRK03372.1"/>
    <property type="match status" value="1"/>
</dbReference>
<feature type="binding site" evidence="6">
    <location>
        <begin position="56"/>
        <end position="57"/>
    </location>
    <ligand>
        <name>NAD(+)</name>
        <dbReference type="ChEBI" id="CHEBI:57540"/>
    </ligand>
</feature>
<dbReference type="GO" id="GO:0019674">
    <property type="term" value="P:NAD+ metabolic process"/>
    <property type="evidence" value="ECO:0007669"/>
    <property type="project" value="InterPro"/>
</dbReference>
<name>A0A0W1KM04_9ACTO</name>
<comment type="caution">
    <text evidence="7">The sequence shown here is derived from an EMBL/GenBank/DDBJ whole genome shotgun (WGS) entry which is preliminary data.</text>
</comment>
<reference evidence="8" key="2">
    <citation type="submission" date="2023-05" db="EMBL/GenBank/DDBJ databases">
        <title>Genomic Catalog of Human Bladder Bacteria.</title>
        <authorList>
            <person name="Du J."/>
        </authorList>
    </citation>
    <scope>NUCLEOTIDE SEQUENCE</scope>
    <source>
        <strain evidence="8">UMB1304A</strain>
    </source>
</reference>
<feature type="binding site" evidence="6">
    <location>
        <position position="61"/>
    </location>
    <ligand>
        <name>NAD(+)</name>
        <dbReference type="ChEBI" id="CHEBI:57540"/>
    </ligand>
</feature>
<gene>
    <name evidence="7" type="primary">ppnK</name>
    <name evidence="6" type="synonym">nadK</name>
    <name evidence="7" type="ORF">AQZ59_00409</name>
    <name evidence="8" type="ORF">QP858_09585</name>
</gene>
<dbReference type="EMBL" id="LNIZ01000001">
    <property type="protein sequence ID" value="KTF05099.1"/>
    <property type="molecule type" value="Genomic_DNA"/>
</dbReference>
<dbReference type="GO" id="GO:0003951">
    <property type="term" value="F:NAD+ kinase activity"/>
    <property type="evidence" value="ECO:0007669"/>
    <property type="project" value="UniProtKB-UniRule"/>
</dbReference>
<feature type="binding site" evidence="6">
    <location>
        <position position="158"/>
    </location>
    <ligand>
        <name>NAD(+)</name>
        <dbReference type="ChEBI" id="CHEBI:57540"/>
    </ligand>
</feature>
<dbReference type="GO" id="GO:0005737">
    <property type="term" value="C:cytoplasm"/>
    <property type="evidence" value="ECO:0007669"/>
    <property type="project" value="UniProtKB-SubCell"/>
</dbReference>
<comment type="cofactor">
    <cofactor evidence="6">
        <name>a divalent metal cation</name>
        <dbReference type="ChEBI" id="CHEBI:60240"/>
    </cofactor>
</comment>
<evidence type="ECO:0000313" key="9">
    <source>
        <dbReference type="Proteomes" id="UP000054404"/>
    </source>
</evidence>
<dbReference type="Gene3D" id="3.40.50.10330">
    <property type="entry name" value="Probable inorganic polyphosphate/atp-NAD kinase, domain 1"/>
    <property type="match status" value="1"/>
</dbReference>
<feature type="binding site" evidence="6">
    <location>
        <position position="160"/>
    </location>
    <ligand>
        <name>NAD(+)</name>
        <dbReference type="ChEBI" id="CHEBI:57540"/>
    </ligand>
</feature>
<feature type="active site" description="Proton acceptor" evidence="6">
    <location>
        <position position="56"/>
    </location>
</feature>
<dbReference type="EMBL" id="JASPDQ010000032">
    <property type="protein sequence ID" value="MDK8602706.1"/>
    <property type="molecule type" value="Genomic_DNA"/>
</dbReference>
<keyword evidence="9" id="KW-1185">Reference proteome</keyword>
<evidence type="ECO:0000256" key="1">
    <source>
        <dbReference type="ARBA" id="ARBA00022679"/>
    </source>
</evidence>
<dbReference type="PANTHER" id="PTHR20275:SF0">
    <property type="entry name" value="NAD KINASE"/>
    <property type="match status" value="1"/>
</dbReference>
<dbReference type="PATRIC" id="fig|59561.3.peg.403"/>
<keyword evidence="6" id="KW-0963">Cytoplasm</keyword>